<sequence>MKKILLLVGILSIVTGCSTYGDAKPVAQIMPDNGYGSITLADGSVYSGEIKDSQATGFGTVKSKDAVYTGAVKNGKPHGFGQTVTNDGAIYDGEHVNGELHGRGKLTLSDGSFFIGTMKHNKVYKGTMHFTDGRTMPII</sequence>
<dbReference type="PROSITE" id="PS51257">
    <property type="entry name" value="PROKAR_LIPOPROTEIN"/>
    <property type="match status" value="1"/>
</dbReference>
<dbReference type="Pfam" id="PF02493">
    <property type="entry name" value="MORN"/>
    <property type="match status" value="2"/>
</dbReference>
<comment type="caution">
    <text evidence="3">The sequence shown here is derived from an EMBL/GenBank/DDBJ whole genome shotgun (WGS) entry which is preliminary data.</text>
</comment>
<name>A0ABP9MX65_9GAMM</name>
<keyword evidence="4" id="KW-1185">Reference proteome</keyword>
<dbReference type="PANTHER" id="PTHR43215">
    <property type="entry name" value="RADIAL SPOKE HEAD 1 HOMOLOG"/>
    <property type="match status" value="1"/>
</dbReference>
<reference evidence="4" key="1">
    <citation type="journal article" date="2019" name="Int. J. Syst. Evol. Microbiol.">
        <title>The Global Catalogue of Microorganisms (GCM) 10K type strain sequencing project: providing services to taxonomists for standard genome sequencing and annotation.</title>
        <authorList>
            <consortium name="The Broad Institute Genomics Platform"/>
            <consortium name="The Broad Institute Genome Sequencing Center for Infectious Disease"/>
            <person name="Wu L."/>
            <person name="Ma J."/>
        </authorList>
    </citation>
    <scope>NUCLEOTIDE SEQUENCE [LARGE SCALE GENOMIC DNA]</scope>
    <source>
        <strain evidence="4">JCM 18424</strain>
    </source>
</reference>
<dbReference type="InterPro" id="IPR003409">
    <property type="entry name" value="MORN"/>
</dbReference>
<evidence type="ECO:0000256" key="2">
    <source>
        <dbReference type="SAM" id="SignalP"/>
    </source>
</evidence>
<evidence type="ECO:0000313" key="3">
    <source>
        <dbReference type="EMBL" id="GAA5103657.1"/>
    </source>
</evidence>
<dbReference type="SMART" id="SM00698">
    <property type="entry name" value="MORN"/>
    <property type="match status" value="3"/>
</dbReference>
<dbReference type="SUPFAM" id="SSF82185">
    <property type="entry name" value="Histone H3 K4-specific methyltransferase SET7/9 N-terminal domain"/>
    <property type="match status" value="1"/>
</dbReference>
<keyword evidence="2" id="KW-0732">Signal</keyword>
<feature type="signal peptide" evidence="2">
    <location>
        <begin position="1"/>
        <end position="23"/>
    </location>
</feature>
<accession>A0ABP9MX65</accession>
<evidence type="ECO:0000256" key="1">
    <source>
        <dbReference type="ARBA" id="ARBA00022737"/>
    </source>
</evidence>
<feature type="chain" id="PRO_5045235544" evidence="2">
    <location>
        <begin position="24"/>
        <end position="139"/>
    </location>
</feature>
<protein>
    <submittedName>
        <fullName evidence="3">Uncharacterized protein</fullName>
    </submittedName>
</protein>
<organism evidence="3 4">
    <name type="scientific">Wohlfahrtiimonas larvae</name>
    <dbReference type="NCBI Taxonomy" id="1157986"/>
    <lineage>
        <taxon>Bacteria</taxon>
        <taxon>Pseudomonadati</taxon>
        <taxon>Pseudomonadota</taxon>
        <taxon>Gammaproteobacteria</taxon>
        <taxon>Cardiobacteriales</taxon>
        <taxon>Ignatzschineriaceae</taxon>
        <taxon>Wohlfahrtiimonas</taxon>
    </lineage>
</organism>
<dbReference type="PANTHER" id="PTHR43215:SF14">
    <property type="entry name" value="RADIAL SPOKE HEAD 1 HOMOLOG"/>
    <property type="match status" value="1"/>
</dbReference>
<evidence type="ECO:0000313" key="4">
    <source>
        <dbReference type="Proteomes" id="UP001500631"/>
    </source>
</evidence>
<keyword evidence="1" id="KW-0677">Repeat</keyword>
<dbReference type="Gene3D" id="2.20.110.10">
    <property type="entry name" value="Histone H3 K4-specific methyltransferase SET7/9 N-terminal domain"/>
    <property type="match status" value="2"/>
</dbReference>
<dbReference type="EMBL" id="BAABKE010000009">
    <property type="protein sequence ID" value="GAA5103657.1"/>
    <property type="molecule type" value="Genomic_DNA"/>
</dbReference>
<dbReference type="Proteomes" id="UP001500631">
    <property type="component" value="Unassembled WGS sequence"/>
</dbReference>
<gene>
    <name evidence="3" type="ORF">GCM10023338_22500</name>
</gene>
<proteinExistence type="predicted"/>